<accession>A0AAI8Z8D5</accession>
<keyword evidence="3" id="KW-1185">Reference proteome</keyword>
<organism evidence="2 3">
    <name type="scientific">Lecanosticta acicola</name>
    <dbReference type="NCBI Taxonomy" id="111012"/>
    <lineage>
        <taxon>Eukaryota</taxon>
        <taxon>Fungi</taxon>
        <taxon>Dikarya</taxon>
        <taxon>Ascomycota</taxon>
        <taxon>Pezizomycotina</taxon>
        <taxon>Dothideomycetes</taxon>
        <taxon>Dothideomycetidae</taxon>
        <taxon>Mycosphaerellales</taxon>
        <taxon>Mycosphaerellaceae</taxon>
        <taxon>Lecanosticta</taxon>
    </lineage>
</organism>
<feature type="region of interest" description="Disordered" evidence="1">
    <location>
        <begin position="29"/>
        <end position="121"/>
    </location>
</feature>
<dbReference type="Proteomes" id="UP001296104">
    <property type="component" value="Unassembled WGS sequence"/>
</dbReference>
<feature type="compositionally biased region" description="Polar residues" evidence="1">
    <location>
        <begin position="102"/>
        <end position="112"/>
    </location>
</feature>
<protein>
    <submittedName>
        <fullName evidence="2">Uncharacterized protein</fullName>
    </submittedName>
</protein>
<evidence type="ECO:0000313" key="3">
    <source>
        <dbReference type="Proteomes" id="UP001296104"/>
    </source>
</evidence>
<evidence type="ECO:0000256" key="1">
    <source>
        <dbReference type="SAM" id="MobiDB-lite"/>
    </source>
</evidence>
<name>A0AAI8Z8D5_9PEZI</name>
<comment type="caution">
    <text evidence="2">The sequence shown here is derived from an EMBL/GenBank/DDBJ whole genome shotgun (WGS) entry which is preliminary data.</text>
</comment>
<dbReference type="AlphaFoldDB" id="A0AAI8Z8D5"/>
<reference evidence="2" key="1">
    <citation type="submission" date="2023-11" db="EMBL/GenBank/DDBJ databases">
        <authorList>
            <person name="Alioto T."/>
            <person name="Alioto T."/>
            <person name="Gomez Garrido J."/>
        </authorList>
    </citation>
    <scope>NUCLEOTIDE SEQUENCE</scope>
</reference>
<feature type="compositionally biased region" description="Basic and acidic residues" evidence="1">
    <location>
        <begin position="61"/>
        <end position="71"/>
    </location>
</feature>
<proteinExistence type="predicted"/>
<dbReference type="EMBL" id="CAVMBE010000110">
    <property type="protein sequence ID" value="CAK4034277.1"/>
    <property type="molecule type" value="Genomic_DNA"/>
</dbReference>
<gene>
    <name evidence="2" type="ORF">LECACI_7A009435</name>
</gene>
<dbReference type="Pfam" id="PF23670">
    <property type="entry name" value="PIGBOS1"/>
    <property type="match status" value="1"/>
</dbReference>
<dbReference type="InterPro" id="IPR057394">
    <property type="entry name" value="PIGBOS1"/>
</dbReference>
<feature type="compositionally biased region" description="Basic and acidic residues" evidence="1">
    <location>
        <begin position="32"/>
        <end position="42"/>
    </location>
</feature>
<evidence type="ECO:0000313" key="2">
    <source>
        <dbReference type="EMBL" id="CAK4034277.1"/>
    </source>
</evidence>
<sequence length="121" mass="12960">MRGGGAFAGVALATICGVATAYTTLQPAFQQQKEEREGTFSEKHRRPADQENAISRAIASDFKEAKAEVEKSYGGTRGNGGVAWGIRQALFGKEPDGRTQKDQTPQENTTENAAKEPGDKS</sequence>